<dbReference type="EMBL" id="JAPDHZ010000006">
    <property type="protein sequence ID" value="MDG0794532.1"/>
    <property type="molecule type" value="Genomic_DNA"/>
</dbReference>
<dbReference type="SUPFAM" id="SSF53756">
    <property type="entry name" value="UDP-Glycosyltransferase/glycogen phosphorylase"/>
    <property type="match status" value="1"/>
</dbReference>
<dbReference type="RefSeq" id="WP_277568265.1">
    <property type="nucleotide sequence ID" value="NZ_JAPDHZ010000006.1"/>
</dbReference>
<evidence type="ECO:0000256" key="1">
    <source>
        <dbReference type="ARBA" id="ARBA00022679"/>
    </source>
</evidence>
<dbReference type="GO" id="GO:0016757">
    <property type="term" value="F:glycosyltransferase activity"/>
    <property type="evidence" value="ECO:0007669"/>
    <property type="project" value="InterPro"/>
</dbReference>
<keyword evidence="4" id="KW-1185">Reference proteome</keyword>
<reference evidence="3 4" key="1">
    <citation type="submission" date="2022-10" db="EMBL/GenBank/DDBJ databases">
        <title>Comparative genomic analysis of Cohnella hashimotonis sp. nov., isolated from the International Space Station.</title>
        <authorList>
            <person name="Simpson A."/>
            <person name="Venkateswaran K."/>
        </authorList>
    </citation>
    <scope>NUCLEOTIDE SEQUENCE [LARGE SCALE GENOMIC DNA]</scope>
    <source>
        <strain evidence="3 4">DSM 18997</strain>
    </source>
</reference>
<evidence type="ECO:0000313" key="4">
    <source>
        <dbReference type="Proteomes" id="UP001153387"/>
    </source>
</evidence>
<feature type="domain" description="Glycosyl transferase family 1" evidence="2">
    <location>
        <begin position="208"/>
        <end position="380"/>
    </location>
</feature>
<accession>A0A9X4KLS0</accession>
<protein>
    <submittedName>
        <fullName evidence="3">Glycosyltransferase</fullName>
    </submittedName>
</protein>
<keyword evidence="1" id="KW-0808">Transferase</keyword>
<sequence>MKIAYLSPLNPQRSGISDYSEELLKELLEFADIDLFVEGFWPDSSFIKQNFRVNSISSFTKSEYSTYDEVIYHIGNNVNFHEHIYACALKYPGIVVLHDYSIHDFIINLTVGKGDWESYLHEMYYNYGDEGVYLARNASQGKSGLMWGTDKTLQYPLNKRLIDSSKGMIVHSKVAYDGIIQTKESAFVQYAPLFTNDIKVISETDKLDLRNKYNVKPDIFIFASFGYVTKVKRISAVLHVLNKLKNNGYKNFAYLIVGEKEQGYDEIEQLVKKYKLQDECKLVGFVDLEVFKDYIKLSDVCINLRYPTQGETSASLLRILGYGKPAIVSNIGSFSEFPDDCTIKIRCESEKDEGEDLFNAMVLFLTDKNMVTEMGKNAINTIVNHHSVKNTSDAYLQAVLAIRENRAFTGEPRFYFDYIDNFVLSSKDIMDYSMEFRENVAKNFSEFIEKKGGADSSEV</sequence>
<dbReference type="PANTHER" id="PTHR46401:SF2">
    <property type="entry name" value="GLYCOSYLTRANSFERASE WBBK-RELATED"/>
    <property type="match status" value="1"/>
</dbReference>
<evidence type="ECO:0000259" key="2">
    <source>
        <dbReference type="Pfam" id="PF00534"/>
    </source>
</evidence>
<dbReference type="Proteomes" id="UP001153387">
    <property type="component" value="Unassembled WGS sequence"/>
</dbReference>
<dbReference type="Gene3D" id="3.40.50.2000">
    <property type="entry name" value="Glycogen Phosphorylase B"/>
    <property type="match status" value="2"/>
</dbReference>
<organism evidence="3 4">
    <name type="scientific">Cohnella ginsengisoli</name>
    <dbReference type="NCBI Taxonomy" id="425004"/>
    <lineage>
        <taxon>Bacteria</taxon>
        <taxon>Bacillati</taxon>
        <taxon>Bacillota</taxon>
        <taxon>Bacilli</taxon>
        <taxon>Bacillales</taxon>
        <taxon>Paenibacillaceae</taxon>
        <taxon>Cohnella</taxon>
    </lineage>
</organism>
<name>A0A9X4KLS0_9BACL</name>
<evidence type="ECO:0000313" key="3">
    <source>
        <dbReference type="EMBL" id="MDG0794532.1"/>
    </source>
</evidence>
<comment type="caution">
    <text evidence="3">The sequence shown here is derived from an EMBL/GenBank/DDBJ whole genome shotgun (WGS) entry which is preliminary data.</text>
</comment>
<dbReference type="PANTHER" id="PTHR46401">
    <property type="entry name" value="GLYCOSYLTRANSFERASE WBBK-RELATED"/>
    <property type="match status" value="1"/>
</dbReference>
<dbReference type="GO" id="GO:0009103">
    <property type="term" value="P:lipopolysaccharide biosynthetic process"/>
    <property type="evidence" value="ECO:0007669"/>
    <property type="project" value="TreeGrafter"/>
</dbReference>
<gene>
    <name evidence="3" type="ORF">OMP38_29600</name>
</gene>
<dbReference type="Pfam" id="PF00534">
    <property type="entry name" value="Glycos_transf_1"/>
    <property type="match status" value="1"/>
</dbReference>
<dbReference type="AlphaFoldDB" id="A0A9X4KLS0"/>
<proteinExistence type="predicted"/>
<dbReference type="InterPro" id="IPR001296">
    <property type="entry name" value="Glyco_trans_1"/>
</dbReference>